<evidence type="ECO:0000256" key="2">
    <source>
        <dbReference type="ARBA" id="ARBA00004648"/>
    </source>
</evidence>
<feature type="region of interest" description="Disordered" evidence="8">
    <location>
        <begin position="29"/>
        <end position="48"/>
    </location>
</feature>
<protein>
    <recommendedName>
        <fullName evidence="9">Fe2OG dioxygenase domain-containing protein</fullName>
    </recommendedName>
</protein>
<keyword evidence="4" id="KW-0223">Dioxygenase</keyword>
<dbReference type="Gene3D" id="2.60.120.620">
    <property type="entry name" value="q2cbj1_9rhob like domain"/>
    <property type="match status" value="1"/>
</dbReference>
<comment type="subcellular location">
    <subcellularLocation>
        <location evidence="2">Endoplasmic reticulum membrane</location>
        <topology evidence="2">Single-pass type II membrane protein</topology>
    </subcellularLocation>
</comment>
<dbReference type="EMBL" id="HBEN01007806">
    <property type="protein sequence ID" value="CAD8440636.1"/>
    <property type="molecule type" value="Transcribed_RNA"/>
</dbReference>
<dbReference type="GO" id="GO:0005789">
    <property type="term" value="C:endoplasmic reticulum membrane"/>
    <property type="evidence" value="ECO:0007669"/>
    <property type="project" value="UniProtKB-SubCell"/>
</dbReference>
<sequence length="451" mass="49779">MTRWHRNSRNRRPFRFGSIGRVWDVAKSPATRGSDLGPPDAEAPHTWDTSGVARRFAMGDGLTYGWHRRGVPIPHVALVAVVLFAFGRITSTGGTISPAPSRGLPTPTLTAHHVADDAALLNRVEAAEREREQYKSLYQAREDELGAARASADDMAKQLEREKETRRSLADEVESGRRELAERTKQAAKDAAAGVSAVRADVSAGTNALRAVPAGREYAPHESIGVSGNEHTTTLDFQVLSWEPHAVLYRNFASVEECDHIKGLAASRLAPSGLALRQGEKPEETKDIRTSSGTFLSRKQDPAGILLAVEKRIADATHVSYEHGEPFNVLRYTRGQKYDSHYDTFDPESYGPQTSQRIASFLLYLTDVEAGGETHFPLEGPNGLERLKNIDYKSCDGGLRVRPRAGDALLFWNVHPNRTFDKHALHGGCPVEKGEKWVATKWIRDKSFARG</sequence>
<dbReference type="InterPro" id="IPR044862">
    <property type="entry name" value="Pro_4_hyd_alph_FE2OG_OXY"/>
</dbReference>
<evidence type="ECO:0000256" key="7">
    <source>
        <dbReference type="ARBA" id="ARBA00049169"/>
    </source>
</evidence>
<keyword evidence="5" id="KW-0560">Oxidoreductase</keyword>
<feature type="region of interest" description="Disordered" evidence="8">
    <location>
        <begin position="148"/>
        <end position="185"/>
    </location>
</feature>
<dbReference type="GO" id="GO:0004656">
    <property type="term" value="F:procollagen-proline 4-dioxygenase activity"/>
    <property type="evidence" value="ECO:0007669"/>
    <property type="project" value="UniProtKB-EC"/>
</dbReference>
<dbReference type="AlphaFoldDB" id="A0A7S0GW46"/>
<evidence type="ECO:0000256" key="1">
    <source>
        <dbReference type="ARBA" id="ARBA00001961"/>
    </source>
</evidence>
<reference evidence="10" key="1">
    <citation type="submission" date="2021-01" db="EMBL/GenBank/DDBJ databases">
        <authorList>
            <person name="Corre E."/>
            <person name="Pelletier E."/>
            <person name="Niang G."/>
            <person name="Scheremetjew M."/>
            <person name="Finn R."/>
            <person name="Kale V."/>
            <person name="Holt S."/>
            <person name="Cochrane G."/>
            <person name="Meng A."/>
            <person name="Brown T."/>
            <person name="Cohen L."/>
        </authorList>
    </citation>
    <scope>NUCLEOTIDE SEQUENCE</scope>
    <source>
        <strain evidence="10">CCAC1681</strain>
    </source>
</reference>
<dbReference type="InterPro" id="IPR006620">
    <property type="entry name" value="Pro_4_hyd_alph"/>
</dbReference>
<evidence type="ECO:0000259" key="9">
    <source>
        <dbReference type="PROSITE" id="PS51471"/>
    </source>
</evidence>
<feature type="domain" description="Fe2OG dioxygenase" evidence="9">
    <location>
        <begin position="322"/>
        <end position="445"/>
    </location>
</feature>
<organism evidence="10">
    <name type="scientific">Micromonas pusilla</name>
    <name type="common">Picoplanktonic green alga</name>
    <name type="synonym">Chromulina pusilla</name>
    <dbReference type="NCBI Taxonomy" id="38833"/>
    <lineage>
        <taxon>Eukaryota</taxon>
        <taxon>Viridiplantae</taxon>
        <taxon>Chlorophyta</taxon>
        <taxon>Mamiellophyceae</taxon>
        <taxon>Mamiellales</taxon>
        <taxon>Mamiellaceae</taxon>
        <taxon>Micromonas</taxon>
    </lineage>
</organism>
<evidence type="ECO:0000256" key="5">
    <source>
        <dbReference type="ARBA" id="ARBA00023002"/>
    </source>
</evidence>
<dbReference type="InterPro" id="IPR045054">
    <property type="entry name" value="P4HA-like"/>
</dbReference>
<comment type="catalytic activity">
    <reaction evidence="7">
        <text>L-prolyl-[collagen] + 2-oxoglutarate + O2 = trans-4-hydroxy-L-prolyl-[collagen] + succinate + CO2</text>
        <dbReference type="Rhea" id="RHEA:18945"/>
        <dbReference type="Rhea" id="RHEA-COMP:11676"/>
        <dbReference type="Rhea" id="RHEA-COMP:11680"/>
        <dbReference type="ChEBI" id="CHEBI:15379"/>
        <dbReference type="ChEBI" id="CHEBI:16526"/>
        <dbReference type="ChEBI" id="CHEBI:16810"/>
        <dbReference type="ChEBI" id="CHEBI:30031"/>
        <dbReference type="ChEBI" id="CHEBI:50342"/>
        <dbReference type="ChEBI" id="CHEBI:61965"/>
        <dbReference type="EC" id="1.14.11.2"/>
    </reaction>
</comment>
<proteinExistence type="predicted"/>
<evidence type="ECO:0000256" key="3">
    <source>
        <dbReference type="ARBA" id="ARBA00022723"/>
    </source>
</evidence>
<dbReference type="InterPro" id="IPR005123">
    <property type="entry name" value="Oxoglu/Fe-dep_dioxygenase_dom"/>
</dbReference>
<name>A0A7S0GW46_MICPS</name>
<dbReference type="PANTHER" id="PTHR10869:SF246">
    <property type="entry name" value="TRANSMEMBRANE PROLYL 4-HYDROXYLASE"/>
    <property type="match status" value="1"/>
</dbReference>
<dbReference type="Pfam" id="PF13640">
    <property type="entry name" value="2OG-FeII_Oxy_3"/>
    <property type="match status" value="1"/>
</dbReference>
<dbReference type="SMART" id="SM00702">
    <property type="entry name" value="P4Hc"/>
    <property type="match status" value="1"/>
</dbReference>
<evidence type="ECO:0000256" key="4">
    <source>
        <dbReference type="ARBA" id="ARBA00022964"/>
    </source>
</evidence>
<comment type="cofactor">
    <cofactor evidence="1">
        <name>L-ascorbate</name>
        <dbReference type="ChEBI" id="CHEBI:38290"/>
    </cofactor>
</comment>
<evidence type="ECO:0000313" key="10">
    <source>
        <dbReference type="EMBL" id="CAD8440636.1"/>
    </source>
</evidence>
<keyword evidence="6" id="KW-0408">Iron</keyword>
<dbReference type="PANTHER" id="PTHR10869">
    <property type="entry name" value="PROLYL 4-HYDROXYLASE ALPHA SUBUNIT"/>
    <property type="match status" value="1"/>
</dbReference>
<dbReference type="PROSITE" id="PS51471">
    <property type="entry name" value="FE2OG_OXY"/>
    <property type="match status" value="1"/>
</dbReference>
<evidence type="ECO:0000256" key="6">
    <source>
        <dbReference type="ARBA" id="ARBA00023004"/>
    </source>
</evidence>
<evidence type="ECO:0000256" key="8">
    <source>
        <dbReference type="SAM" id="MobiDB-lite"/>
    </source>
</evidence>
<dbReference type="GO" id="GO:0005506">
    <property type="term" value="F:iron ion binding"/>
    <property type="evidence" value="ECO:0007669"/>
    <property type="project" value="InterPro"/>
</dbReference>
<accession>A0A7S0GW46</accession>
<keyword evidence="3" id="KW-0479">Metal-binding</keyword>
<gene>
    <name evidence="10" type="ORF">MSP1401_LOCUS6423</name>
</gene>
<dbReference type="GO" id="GO:0031418">
    <property type="term" value="F:L-ascorbic acid binding"/>
    <property type="evidence" value="ECO:0007669"/>
    <property type="project" value="InterPro"/>
</dbReference>